<dbReference type="EMBL" id="ML178838">
    <property type="protein sequence ID" value="TFK98687.1"/>
    <property type="molecule type" value="Genomic_DNA"/>
</dbReference>
<evidence type="ECO:0000313" key="2">
    <source>
        <dbReference type="EMBL" id="TFK98687.1"/>
    </source>
</evidence>
<dbReference type="AlphaFoldDB" id="A0A5C3QBZ0"/>
<name>A0A5C3QBZ0_9AGAR</name>
<accession>A0A5C3QBZ0</accession>
<protein>
    <submittedName>
        <fullName evidence="2">Uncharacterized protein</fullName>
    </submittedName>
</protein>
<feature type="region of interest" description="Disordered" evidence="1">
    <location>
        <begin position="189"/>
        <end position="225"/>
    </location>
</feature>
<reference evidence="2 3" key="1">
    <citation type="journal article" date="2019" name="Nat. Ecol. Evol.">
        <title>Megaphylogeny resolves global patterns of mushroom evolution.</title>
        <authorList>
            <person name="Varga T."/>
            <person name="Krizsan K."/>
            <person name="Foldi C."/>
            <person name="Dima B."/>
            <person name="Sanchez-Garcia M."/>
            <person name="Sanchez-Ramirez S."/>
            <person name="Szollosi G.J."/>
            <person name="Szarkandi J.G."/>
            <person name="Papp V."/>
            <person name="Albert L."/>
            <person name="Andreopoulos W."/>
            <person name="Angelini C."/>
            <person name="Antonin V."/>
            <person name="Barry K.W."/>
            <person name="Bougher N.L."/>
            <person name="Buchanan P."/>
            <person name="Buyck B."/>
            <person name="Bense V."/>
            <person name="Catcheside P."/>
            <person name="Chovatia M."/>
            <person name="Cooper J."/>
            <person name="Damon W."/>
            <person name="Desjardin D."/>
            <person name="Finy P."/>
            <person name="Geml J."/>
            <person name="Haridas S."/>
            <person name="Hughes K."/>
            <person name="Justo A."/>
            <person name="Karasinski D."/>
            <person name="Kautmanova I."/>
            <person name="Kiss B."/>
            <person name="Kocsube S."/>
            <person name="Kotiranta H."/>
            <person name="LaButti K.M."/>
            <person name="Lechner B.E."/>
            <person name="Liimatainen K."/>
            <person name="Lipzen A."/>
            <person name="Lukacs Z."/>
            <person name="Mihaltcheva S."/>
            <person name="Morgado L.N."/>
            <person name="Niskanen T."/>
            <person name="Noordeloos M.E."/>
            <person name="Ohm R.A."/>
            <person name="Ortiz-Santana B."/>
            <person name="Ovrebo C."/>
            <person name="Racz N."/>
            <person name="Riley R."/>
            <person name="Savchenko A."/>
            <person name="Shiryaev A."/>
            <person name="Soop K."/>
            <person name="Spirin V."/>
            <person name="Szebenyi C."/>
            <person name="Tomsovsky M."/>
            <person name="Tulloss R.E."/>
            <person name="Uehling J."/>
            <person name="Grigoriev I.V."/>
            <person name="Vagvolgyi C."/>
            <person name="Papp T."/>
            <person name="Martin F.M."/>
            <person name="Miettinen O."/>
            <person name="Hibbett D.S."/>
            <person name="Nagy L.G."/>
        </authorList>
    </citation>
    <scope>NUCLEOTIDE SEQUENCE [LARGE SCALE GENOMIC DNA]</scope>
    <source>
        <strain evidence="2 3">CBS 309.79</strain>
    </source>
</reference>
<sequence length="225" mass="24010">MKPPSINGLFVGLVRMRVLGGHMAHKRIRGAAVKHNVTGIYKPKKPGYILVQGTRTGVLDFLGNMRIMRFDQLQLASCLLPYQAPPLDTLDASHNPNSLPDVRPPGITIHGLTPVETNRDITRALHRIGLKSWGEKLMDQTAPLGPILASSRPKGVTLKYEPGVHGPEGGFLKAKAKGVGGEEKAAFLDRVGGGGGMGDGSVETKAASPLREAVPPRGKDASPRR</sequence>
<proteinExistence type="predicted"/>
<dbReference type="Proteomes" id="UP000305067">
    <property type="component" value="Unassembled WGS sequence"/>
</dbReference>
<organism evidence="2 3">
    <name type="scientific">Pterulicium gracile</name>
    <dbReference type="NCBI Taxonomy" id="1884261"/>
    <lineage>
        <taxon>Eukaryota</taxon>
        <taxon>Fungi</taxon>
        <taxon>Dikarya</taxon>
        <taxon>Basidiomycota</taxon>
        <taxon>Agaricomycotina</taxon>
        <taxon>Agaricomycetes</taxon>
        <taxon>Agaricomycetidae</taxon>
        <taxon>Agaricales</taxon>
        <taxon>Pleurotineae</taxon>
        <taxon>Pterulaceae</taxon>
        <taxon>Pterulicium</taxon>
    </lineage>
</organism>
<evidence type="ECO:0000256" key="1">
    <source>
        <dbReference type="SAM" id="MobiDB-lite"/>
    </source>
</evidence>
<gene>
    <name evidence="2" type="ORF">BDV98DRAFT_201429</name>
</gene>
<evidence type="ECO:0000313" key="3">
    <source>
        <dbReference type="Proteomes" id="UP000305067"/>
    </source>
</evidence>
<keyword evidence="3" id="KW-1185">Reference proteome</keyword>